<gene>
    <name evidence="1" type="ORF">MTUNDRAET4_1844</name>
</gene>
<dbReference type="AlphaFoldDB" id="A0A4U8YYW6"/>
<protein>
    <submittedName>
        <fullName evidence="1">Uncharacterized protein</fullName>
    </submittedName>
</protein>
<evidence type="ECO:0000313" key="1">
    <source>
        <dbReference type="EMBL" id="VFU08737.1"/>
    </source>
</evidence>
<accession>A0A4U8YYW6</accession>
<reference evidence="1 2" key="1">
    <citation type="submission" date="2019-03" db="EMBL/GenBank/DDBJ databases">
        <authorList>
            <person name="Kox A.R. M."/>
        </authorList>
    </citation>
    <scope>NUCLEOTIDE SEQUENCE [LARGE SCALE GENOMIC DNA]</scope>
    <source>
        <strain evidence="1">MTUNDRAET4 annotated genome</strain>
    </source>
</reference>
<proteinExistence type="predicted"/>
<organism evidence="1 2">
    <name type="scientific">Methylocella tundrae</name>
    <dbReference type="NCBI Taxonomy" id="227605"/>
    <lineage>
        <taxon>Bacteria</taxon>
        <taxon>Pseudomonadati</taxon>
        <taxon>Pseudomonadota</taxon>
        <taxon>Alphaproteobacteria</taxon>
        <taxon>Hyphomicrobiales</taxon>
        <taxon>Beijerinckiaceae</taxon>
        <taxon>Methylocella</taxon>
    </lineage>
</organism>
<evidence type="ECO:0000313" key="2">
    <source>
        <dbReference type="Proteomes" id="UP000294360"/>
    </source>
</evidence>
<dbReference type="KEGG" id="mtun:MTUNDRAET4_1844"/>
<name>A0A4U8YYW6_METTU</name>
<dbReference type="EMBL" id="LR536450">
    <property type="protein sequence ID" value="VFU08737.1"/>
    <property type="molecule type" value="Genomic_DNA"/>
</dbReference>
<dbReference type="Proteomes" id="UP000294360">
    <property type="component" value="Chromosome"/>
</dbReference>
<sequence>MNVVSARKGVEFLKYAQWRLLRCRMTIRDARFEDMLRHL</sequence>